<dbReference type="InterPro" id="IPR010252">
    <property type="entry name" value="HutF"/>
</dbReference>
<evidence type="ECO:0000256" key="4">
    <source>
        <dbReference type="ARBA" id="ARBA00022833"/>
    </source>
</evidence>
<dbReference type="SUPFAM" id="SSF51556">
    <property type="entry name" value="Metallo-dependent hydrolases"/>
    <property type="match status" value="1"/>
</dbReference>
<dbReference type="EC" id="3.5.3.13" evidence="7"/>
<dbReference type="GO" id="GO:0005829">
    <property type="term" value="C:cytosol"/>
    <property type="evidence" value="ECO:0007669"/>
    <property type="project" value="TreeGrafter"/>
</dbReference>
<feature type="domain" description="Amidohydrolase-related" evidence="5">
    <location>
        <begin position="46"/>
        <end position="418"/>
    </location>
</feature>
<dbReference type="SUPFAM" id="SSF51338">
    <property type="entry name" value="Composite domain of metallo-dependent hydrolases"/>
    <property type="match status" value="1"/>
</dbReference>
<keyword evidence="4" id="KW-0862">Zinc</keyword>
<feature type="domain" description="Formimidoylglutamate deiminase N-terminal" evidence="6">
    <location>
        <begin position="3"/>
        <end position="44"/>
    </location>
</feature>
<dbReference type="InterPro" id="IPR055156">
    <property type="entry name" value="HutF-like_N"/>
</dbReference>
<evidence type="ECO:0000256" key="3">
    <source>
        <dbReference type="ARBA" id="ARBA00022801"/>
    </source>
</evidence>
<dbReference type="NCBIfam" id="NF006683">
    <property type="entry name" value="PRK09229.1-4"/>
    <property type="match status" value="1"/>
</dbReference>
<dbReference type="GO" id="GO:0050416">
    <property type="term" value="F:formimidoylglutamate deiminase activity"/>
    <property type="evidence" value="ECO:0007669"/>
    <property type="project" value="UniProtKB-EC"/>
</dbReference>
<dbReference type="Proteomes" id="UP000664122">
    <property type="component" value="Unassembled WGS sequence"/>
</dbReference>
<evidence type="ECO:0000259" key="5">
    <source>
        <dbReference type="Pfam" id="PF01979"/>
    </source>
</evidence>
<dbReference type="NCBIfam" id="NF006684">
    <property type="entry name" value="PRK09229.1-5"/>
    <property type="match status" value="1"/>
</dbReference>
<dbReference type="Gene3D" id="3.20.20.140">
    <property type="entry name" value="Metal-dependent hydrolases"/>
    <property type="match status" value="1"/>
</dbReference>
<dbReference type="Gene3D" id="2.30.40.10">
    <property type="entry name" value="Urease, subunit C, domain 1"/>
    <property type="match status" value="1"/>
</dbReference>
<dbReference type="AlphaFoldDB" id="A0A939JVS3"/>
<dbReference type="InterPro" id="IPR032466">
    <property type="entry name" value="Metal_Hydrolase"/>
</dbReference>
<dbReference type="PANTHER" id="PTHR11271:SF48">
    <property type="entry name" value="AMIDOHYDROLASE-RELATED DOMAIN-CONTAINING PROTEIN"/>
    <property type="match status" value="1"/>
</dbReference>
<dbReference type="InterPro" id="IPR051607">
    <property type="entry name" value="Metallo-dep_hydrolases"/>
</dbReference>
<reference evidence="7" key="1">
    <citation type="submission" date="2021-03" db="EMBL/GenBank/DDBJ databases">
        <title>Whole genome sequence of Jiella sp. CQZ9-1.</title>
        <authorList>
            <person name="Tuo L."/>
        </authorList>
    </citation>
    <scope>NUCLEOTIDE SEQUENCE</scope>
    <source>
        <strain evidence="7">CQZ9-1</strain>
    </source>
</reference>
<evidence type="ECO:0000313" key="8">
    <source>
        <dbReference type="Proteomes" id="UP000664122"/>
    </source>
</evidence>
<organism evidence="7 8">
    <name type="scientific">Jiella flava</name>
    <dbReference type="NCBI Taxonomy" id="2816857"/>
    <lineage>
        <taxon>Bacteria</taxon>
        <taxon>Pseudomonadati</taxon>
        <taxon>Pseudomonadota</taxon>
        <taxon>Alphaproteobacteria</taxon>
        <taxon>Hyphomicrobiales</taxon>
        <taxon>Aurantimonadaceae</taxon>
        <taxon>Jiella</taxon>
    </lineage>
</organism>
<dbReference type="InterPro" id="IPR006680">
    <property type="entry name" value="Amidohydro-rel"/>
</dbReference>
<dbReference type="PANTHER" id="PTHR11271">
    <property type="entry name" value="GUANINE DEAMINASE"/>
    <property type="match status" value="1"/>
</dbReference>
<name>A0A939JVS3_9HYPH</name>
<dbReference type="GO" id="GO:0019239">
    <property type="term" value="F:deaminase activity"/>
    <property type="evidence" value="ECO:0007669"/>
    <property type="project" value="TreeGrafter"/>
</dbReference>
<keyword evidence="8" id="KW-1185">Reference proteome</keyword>
<dbReference type="NCBIfam" id="TIGR02022">
    <property type="entry name" value="hutF"/>
    <property type="match status" value="1"/>
</dbReference>
<protein>
    <submittedName>
        <fullName evidence="7">Formimidoylglutamate deiminase</fullName>
        <ecNumber evidence="7">3.5.3.13</ecNumber>
    </submittedName>
</protein>
<keyword evidence="3 7" id="KW-0378">Hydrolase</keyword>
<dbReference type="Pfam" id="PF01979">
    <property type="entry name" value="Amidohydro_1"/>
    <property type="match status" value="1"/>
</dbReference>
<keyword evidence="2" id="KW-0479">Metal-binding</keyword>
<evidence type="ECO:0000256" key="1">
    <source>
        <dbReference type="ARBA" id="ARBA00001947"/>
    </source>
</evidence>
<evidence type="ECO:0000259" key="6">
    <source>
        <dbReference type="Pfam" id="PF22429"/>
    </source>
</evidence>
<accession>A0A939JVS3</accession>
<dbReference type="InterPro" id="IPR011059">
    <property type="entry name" value="Metal-dep_hydrolase_composite"/>
</dbReference>
<evidence type="ECO:0000313" key="7">
    <source>
        <dbReference type="EMBL" id="MBO0662287.1"/>
    </source>
</evidence>
<sequence>MHLFAQRALLEGQWARNVRIEISNGKIAAIAPGVRALPGDDTHAVLIAGMPNLHSHAFQRAMAGLAEVRGPSADSFWIWRKVMYQVALAMTADQMEAVAAQLYMEMLEAGFTRVGEFHYLHHDRDGAPYGDIGEHAARIAAASVSAGINLTLLPVFYAHSGFGGAAPIEGQRRFINSLDGFAALMDSSSRIVDQLQGGRLGLALHSLRAVAPDEVQALLATFGQGPVHIHVAEQLKEVDDCIAWSGVRPVEWLLANSPVDDRWCLIHATHMTDDETACLAARGAIAGLCPITEANLGDGVFPASSFLEAGGRFGIGSDSNISISVAHELRQLEYSQRLVRRARNVIADAGQSTGRKLFDRALSGGAAALGAKGGLNVGADADLVSLNVDAVFAKNDDQVLDHWIFADGVTVDCVWAGGAKRVAGGRHVERAHIQARFRATMRDLIDSWI</sequence>
<dbReference type="Pfam" id="PF22429">
    <property type="entry name" value="HutF_N"/>
    <property type="match status" value="1"/>
</dbReference>
<dbReference type="RefSeq" id="WP_207257043.1">
    <property type="nucleotide sequence ID" value="NZ_JAFMPP010000004.1"/>
</dbReference>
<dbReference type="EMBL" id="JAFMPP010000004">
    <property type="protein sequence ID" value="MBO0662287.1"/>
    <property type="molecule type" value="Genomic_DNA"/>
</dbReference>
<comment type="caution">
    <text evidence="7">The sequence shown here is derived from an EMBL/GenBank/DDBJ whole genome shotgun (WGS) entry which is preliminary data.</text>
</comment>
<evidence type="ECO:0000256" key="2">
    <source>
        <dbReference type="ARBA" id="ARBA00022723"/>
    </source>
</evidence>
<dbReference type="GO" id="GO:0046872">
    <property type="term" value="F:metal ion binding"/>
    <property type="evidence" value="ECO:0007669"/>
    <property type="project" value="UniProtKB-KW"/>
</dbReference>
<proteinExistence type="predicted"/>
<comment type="cofactor">
    <cofactor evidence="1">
        <name>Zn(2+)</name>
        <dbReference type="ChEBI" id="CHEBI:29105"/>
    </cofactor>
</comment>
<gene>
    <name evidence="7" type="ORF">J1C48_06845</name>
</gene>